<dbReference type="AlphaFoldDB" id="A0A2P2P6H4"/>
<dbReference type="EMBL" id="GGEC01069860">
    <property type="protein sequence ID" value="MBX50344.1"/>
    <property type="molecule type" value="Transcribed_RNA"/>
</dbReference>
<sequence length="40" mass="4687">MICCNNRHICLHGPRCCLPKSDYYSVNMFVQYVVDMVSVF</sequence>
<evidence type="ECO:0000313" key="1">
    <source>
        <dbReference type="EMBL" id="MBX50344.1"/>
    </source>
</evidence>
<reference evidence="1" key="1">
    <citation type="submission" date="2018-02" db="EMBL/GenBank/DDBJ databases">
        <title>Rhizophora mucronata_Transcriptome.</title>
        <authorList>
            <person name="Meera S.P."/>
            <person name="Sreeshan A."/>
            <person name="Augustine A."/>
        </authorList>
    </citation>
    <scope>NUCLEOTIDE SEQUENCE</scope>
    <source>
        <tissue evidence="1">Leaf</tissue>
    </source>
</reference>
<name>A0A2P2P6H4_RHIMU</name>
<organism evidence="1">
    <name type="scientific">Rhizophora mucronata</name>
    <name type="common">Asiatic mangrove</name>
    <dbReference type="NCBI Taxonomy" id="61149"/>
    <lineage>
        <taxon>Eukaryota</taxon>
        <taxon>Viridiplantae</taxon>
        <taxon>Streptophyta</taxon>
        <taxon>Embryophyta</taxon>
        <taxon>Tracheophyta</taxon>
        <taxon>Spermatophyta</taxon>
        <taxon>Magnoliopsida</taxon>
        <taxon>eudicotyledons</taxon>
        <taxon>Gunneridae</taxon>
        <taxon>Pentapetalae</taxon>
        <taxon>rosids</taxon>
        <taxon>fabids</taxon>
        <taxon>Malpighiales</taxon>
        <taxon>Rhizophoraceae</taxon>
        <taxon>Rhizophora</taxon>
    </lineage>
</organism>
<proteinExistence type="predicted"/>
<protein>
    <submittedName>
        <fullName evidence="1">Uncharacterized protein</fullName>
    </submittedName>
</protein>
<accession>A0A2P2P6H4</accession>